<dbReference type="InterPro" id="IPR050789">
    <property type="entry name" value="Diverse_Enzym_Activities"/>
</dbReference>
<dbReference type="Proteomes" id="UP000658258">
    <property type="component" value="Unassembled WGS sequence"/>
</dbReference>
<sequence>MNKYLIFALILLASCSNSQSQKNKTAIRNEYPENYGFDSEILSQLVKTIRDENLNVNSVYIQRNNAPVLDAHFYPQKAEYLHDVASITKSITSILVGIAIDKGFITSVEQTVADFFPNNPSLFDSERKKEITIAHLLTMTSGICSNFSQGENMRDIIKSSDFPLKDIFASTLTNPPGEKFVYCSVGVQLLSMIIEETSGMTMEQLAKEYLFSPLEIENYKFGTDLSGFTNASGDIYLTAVDLAKIGQLVLNKGSYNGKQIVSTKWIEESITPKVALSNEESYGYLWWLREDLGGLIEAQGRGGQRLIILPEKQIVIVMYGTGFEPGQLGSYIVNALKSDAQITANEQGYQLLKEELARAKKPTLEDDTVYIPPLASELCARTYVFDNNNIGFSHFRLCAKDPDTAYVLLGLNITKSNEVGDRKVPIGLKGTYKISNATRFKTPMAAKAQWIDSNTIVIDYNEFSNAHKYQMTIRFDGDNATFEMIDEADYGNGIKLSASKK</sequence>
<proteinExistence type="predicted"/>
<dbReference type="SUPFAM" id="SSF56601">
    <property type="entry name" value="beta-lactamase/transpeptidase-like"/>
    <property type="match status" value="1"/>
</dbReference>
<reference evidence="3" key="1">
    <citation type="journal article" date="2019" name="Int. J. Syst. Evol. Microbiol.">
        <title>The Global Catalogue of Microorganisms (GCM) 10K type strain sequencing project: providing services to taxonomists for standard genome sequencing and annotation.</title>
        <authorList>
            <consortium name="The Broad Institute Genomics Platform"/>
            <consortium name="The Broad Institute Genome Sequencing Center for Infectious Disease"/>
            <person name="Wu L."/>
            <person name="Ma J."/>
        </authorList>
    </citation>
    <scope>NUCLEOTIDE SEQUENCE [LARGE SCALE GENOMIC DNA]</scope>
    <source>
        <strain evidence="3">CGMCC 1.15111</strain>
    </source>
</reference>
<protein>
    <recommendedName>
        <fullName evidence="1">Beta-lactamase-related domain-containing protein</fullName>
    </recommendedName>
</protein>
<dbReference type="InterPro" id="IPR012338">
    <property type="entry name" value="Beta-lactam/transpept-like"/>
</dbReference>
<dbReference type="PROSITE" id="PS51257">
    <property type="entry name" value="PROKAR_LIPOPROTEIN"/>
    <property type="match status" value="1"/>
</dbReference>
<dbReference type="Gene3D" id="3.40.710.10">
    <property type="entry name" value="DD-peptidase/beta-lactamase superfamily"/>
    <property type="match status" value="1"/>
</dbReference>
<comment type="caution">
    <text evidence="2">The sequence shown here is derived from an EMBL/GenBank/DDBJ whole genome shotgun (WGS) entry which is preliminary data.</text>
</comment>
<evidence type="ECO:0000313" key="2">
    <source>
        <dbReference type="EMBL" id="GHE67688.1"/>
    </source>
</evidence>
<dbReference type="Pfam" id="PF00144">
    <property type="entry name" value="Beta-lactamase"/>
    <property type="match status" value="1"/>
</dbReference>
<dbReference type="PANTHER" id="PTHR43283">
    <property type="entry name" value="BETA-LACTAMASE-RELATED"/>
    <property type="match status" value="1"/>
</dbReference>
<keyword evidence="3" id="KW-1185">Reference proteome</keyword>
<dbReference type="EMBL" id="BNAG01000003">
    <property type="protein sequence ID" value="GHE67688.1"/>
    <property type="molecule type" value="Genomic_DNA"/>
</dbReference>
<name>A0ABQ3IAA7_9BACT</name>
<accession>A0ABQ3IAA7</accession>
<evidence type="ECO:0000313" key="3">
    <source>
        <dbReference type="Proteomes" id="UP000658258"/>
    </source>
</evidence>
<dbReference type="InterPro" id="IPR001466">
    <property type="entry name" value="Beta-lactam-related"/>
</dbReference>
<dbReference type="PANTHER" id="PTHR43283:SF7">
    <property type="entry name" value="BETA-LACTAMASE-RELATED DOMAIN-CONTAINING PROTEIN"/>
    <property type="match status" value="1"/>
</dbReference>
<gene>
    <name evidence="2" type="ORF">GCM10011340_24070</name>
</gene>
<dbReference type="RefSeq" id="WP_189630504.1">
    <property type="nucleotide sequence ID" value="NZ_BNAG01000003.1"/>
</dbReference>
<organism evidence="2 3">
    <name type="scientific">Roseivirga thermotolerans</name>
    <dbReference type="NCBI Taxonomy" id="1758176"/>
    <lineage>
        <taxon>Bacteria</taxon>
        <taxon>Pseudomonadati</taxon>
        <taxon>Bacteroidota</taxon>
        <taxon>Cytophagia</taxon>
        <taxon>Cytophagales</taxon>
        <taxon>Roseivirgaceae</taxon>
        <taxon>Roseivirga</taxon>
    </lineage>
</organism>
<feature type="domain" description="Beta-lactamase-related" evidence="1">
    <location>
        <begin position="58"/>
        <end position="327"/>
    </location>
</feature>
<evidence type="ECO:0000259" key="1">
    <source>
        <dbReference type="Pfam" id="PF00144"/>
    </source>
</evidence>